<protein>
    <recommendedName>
        <fullName evidence="9">Protein quiver</fullName>
    </recommendedName>
</protein>
<keyword evidence="2" id="KW-0325">Glycoprotein</keyword>
<dbReference type="EMBL" id="LNIX01000005">
    <property type="protein sequence ID" value="OXA54508.1"/>
    <property type="molecule type" value="Genomic_DNA"/>
</dbReference>
<keyword evidence="2" id="KW-0472">Membrane</keyword>
<dbReference type="InterPro" id="IPR050975">
    <property type="entry name" value="Sleep_regulator"/>
</dbReference>
<proteinExistence type="predicted"/>
<keyword evidence="2" id="KW-0336">GPI-anchor</keyword>
<dbReference type="AlphaFoldDB" id="A0A226EBD6"/>
<evidence type="ECO:0008006" key="9">
    <source>
        <dbReference type="Google" id="ProtNLM"/>
    </source>
</evidence>
<feature type="chain" id="PRO_5012126902" description="Protein quiver" evidence="6">
    <location>
        <begin position="19"/>
        <end position="326"/>
    </location>
</feature>
<reference evidence="7 8" key="1">
    <citation type="submission" date="2015-12" db="EMBL/GenBank/DDBJ databases">
        <title>The genome of Folsomia candida.</title>
        <authorList>
            <person name="Faddeeva A."/>
            <person name="Derks M.F."/>
            <person name="Anvar Y."/>
            <person name="Smit S."/>
            <person name="Van Straalen N."/>
            <person name="Roelofs D."/>
        </authorList>
    </citation>
    <scope>NUCLEOTIDE SEQUENCE [LARGE SCALE GENOMIC DNA]</scope>
    <source>
        <strain evidence="7 8">VU population</strain>
        <tissue evidence="7">Whole body</tissue>
    </source>
</reference>
<keyword evidence="4" id="KW-0449">Lipoprotein</keyword>
<evidence type="ECO:0000256" key="4">
    <source>
        <dbReference type="ARBA" id="ARBA00023288"/>
    </source>
</evidence>
<keyword evidence="3 6" id="KW-0732">Signal</keyword>
<evidence type="ECO:0000313" key="8">
    <source>
        <dbReference type="Proteomes" id="UP000198287"/>
    </source>
</evidence>
<dbReference type="Proteomes" id="UP000198287">
    <property type="component" value="Unassembled WGS sequence"/>
</dbReference>
<gene>
    <name evidence="7" type="ORF">Fcan01_10810</name>
</gene>
<comment type="subcellular location">
    <subcellularLocation>
        <location evidence="1">Membrane</location>
        <topology evidence="1">Lipid-anchor</topology>
        <topology evidence="1">GPI-anchor</topology>
    </subcellularLocation>
</comment>
<accession>A0A226EBD6</accession>
<evidence type="ECO:0000256" key="2">
    <source>
        <dbReference type="ARBA" id="ARBA00022622"/>
    </source>
</evidence>
<evidence type="ECO:0000256" key="6">
    <source>
        <dbReference type="SAM" id="SignalP"/>
    </source>
</evidence>
<evidence type="ECO:0000256" key="5">
    <source>
        <dbReference type="SAM" id="MobiDB-lite"/>
    </source>
</evidence>
<keyword evidence="8" id="KW-1185">Reference proteome</keyword>
<evidence type="ECO:0000313" key="7">
    <source>
        <dbReference type="EMBL" id="OXA54508.1"/>
    </source>
</evidence>
<evidence type="ECO:0000256" key="3">
    <source>
        <dbReference type="ARBA" id="ARBA00022729"/>
    </source>
</evidence>
<comment type="caution">
    <text evidence="7">The sequence shown here is derived from an EMBL/GenBank/DDBJ whole genome shotgun (WGS) entry which is preliminary data.</text>
</comment>
<dbReference type="GO" id="GO:0098552">
    <property type="term" value="C:side of membrane"/>
    <property type="evidence" value="ECO:0007669"/>
    <property type="project" value="UniProtKB-KW"/>
</dbReference>
<organism evidence="7 8">
    <name type="scientific">Folsomia candida</name>
    <name type="common">Springtail</name>
    <dbReference type="NCBI Taxonomy" id="158441"/>
    <lineage>
        <taxon>Eukaryota</taxon>
        <taxon>Metazoa</taxon>
        <taxon>Ecdysozoa</taxon>
        <taxon>Arthropoda</taxon>
        <taxon>Hexapoda</taxon>
        <taxon>Collembola</taxon>
        <taxon>Entomobryomorpha</taxon>
        <taxon>Isotomoidea</taxon>
        <taxon>Isotomidae</taxon>
        <taxon>Proisotominae</taxon>
        <taxon>Folsomia</taxon>
    </lineage>
</organism>
<evidence type="ECO:0000256" key="1">
    <source>
        <dbReference type="ARBA" id="ARBA00004589"/>
    </source>
</evidence>
<dbReference type="PANTHER" id="PTHR33562">
    <property type="entry name" value="ATILLA, ISOFORM B-RELATED-RELATED"/>
    <property type="match status" value="1"/>
</dbReference>
<sequence length="326" mass="35307">MKFFQVIGFFGILVSIDALWCHDCFFLQNYAGSDPNCYPSVPSLTNSTFCPASRIDETGPIIKIDAGWLRAPQAACMTAFGLHNGNVIIGRHCGVFESSHVDTCNRYYGYSFTFPNGTVITFPANSTTSMISCICSDDNCNVHDLPDVLPTTTTGPTMTTTFATTQTTTTTRPTTTTTTPTTTTRRTTTLPPGLHCYTCYSIEGVAGSLPASIFYDPAVAKDDRDGTLQNPKVLCGTGRGTWVNNGSSVVVRGCGLFESRYDNTCSRDYSWRVRYPNGTVLIEFPGNTSSALYTCFCSSNHCNGGSVMEVMVGMVMMCVLLSGFFG</sequence>
<feature type="signal peptide" evidence="6">
    <location>
        <begin position="1"/>
        <end position="18"/>
    </location>
</feature>
<feature type="region of interest" description="Disordered" evidence="5">
    <location>
        <begin position="165"/>
        <end position="186"/>
    </location>
</feature>
<name>A0A226EBD6_FOLCA</name>